<evidence type="ECO:0000313" key="1">
    <source>
        <dbReference type="EMBL" id="KAJ8675844.1"/>
    </source>
</evidence>
<gene>
    <name evidence="1" type="ORF">QAD02_011630</name>
</gene>
<protein>
    <submittedName>
        <fullName evidence="1">Uncharacterized protein</fullName>
    </submittedName>
</protein>
<sequence>MNESWKGPIPPVPNAVPIQGVMNQQQINEVQETPEIQNNSNEQNQHPAGTQRPDNFQIANQPESEGIISILREILDLHNFLPQEVVSQELEAVETEANGTGENRPVGVDWPKLISVRTLSPVGTPGNLPTRNNIEELIRFVILYGGPAPGVVGGTPVEGPLPAPTNIKGVMVLEILASSILTHTHDEPDAIMHCTRMVFVSRAPAFEDEVWRCRACRLDHPEDFAANEWSVHVIHLIGPRQMRLTDCLPSNDNDVRPPVPNYELAKVL</sequence>
<evidence type="ECO:0000313" key="2">
    <source>
        <dbReference type="Proteomes" id="UP001239111"/>
    </source>
</evidence>
<proteinExistence type="predicted"/>
<dbReference type="EMBL" id="CM056742">
    <property type="protein sequence ID" value="KAJ8675844.1"/>
    <property type="molecule type" value="Genomic_DNA"/>
</dbReference>
<keyword evidence="2" id="KW-1185">Reference proteome</keyword>
<organism evidence="1 2">
    <name type="scientific">Eretmocerus hayati</name>
    <dbReference type="NCBI Taxonomy" id="131215"/>
    <lineage>
        <taxon>Eukaryota</taxon>
        <taxon>Metazoa</taxon>
        <taxon>Ecdysozoa</taxon>
        <taxon>Arthropoda</taxon>
        <taxon>Hexapoda</taxon>
        <taxon>Insecta</taxon>
        <taxon>Pterygota</taxon>
        <taxon>Neoptera</taxon>
        <taxon>Endopterygota</taxon>
        <taxon>Hymenoptera</taxon>
        <taxon>Apocrita</taxon>
        <taxon>Proctotrupomorpha</taxon>
        <taxon>Chalcidoidea</taxon>
        <taxon>Aphelinidae</taxon>
        <taxon>Aphelininae</taxon>
        <taxon>Eretmocerus</taxon>
    </lineage>
</organism>
<accession>A0ACC2NZY5</accession>
<reference evidence="1" key="1">
    <citation type="submission" date="2023-04" db="EMBL/GenBank/DDBJ databases">
        <title>A chromosome-level genome assembly of the parasitoid wasp Eretmocerus hayati.</title>
        <authorList>
            <person name="Zhong Y."/>
            <person name="Liu S."/>
            <person name="Liu Y."/>
        </authorList>
    </citation>
    <scope>NUCLEOTIDE SEQUENCE</scope>
    <source>
        <strain evidence="1">ZJU_SS_LIU_2023</strain>
    </source>
</reference>
<name>A0ACC2NZY5_9HYME</name>
<comment type="caution">
    <text evidence="1">The sequence shown here is derived from an EMBL/GenBank/DDBJ whole genome shotgun (WGS) entry which is preliminary data.</text>
</comment>
<dbReference type="Proteomes" id="UP001239111">
    <property type="component" value="Chromosome 2"/>
</dbReference>